<dbReference type="GO" id="GO:0042910">
    <property type="term" value="F:xenobiotic transmembrane transporter activity"/>
    <property type="evidence" value="ECO:0007669"/>
    <property type="project" value="TreeGrafter"/>
</dbReference>
<feature type="transmembrane region" description="Helical" evidence="1">
    <location>
        <begin position="909"/>
        <end position="932"/>
    </location>
</feature>
<feature type="transmembrane region" description="Helical" evidence="1">
    <location>
        <begin position="849"/>
        <end position="872"/>
    </location>
</feature>
<dbReference type="Gene3D" id="3.30.2090.10">
    <property type="entry name" value="Multidrug efflux transporter AcrB TolC docking domain, DN and DC subdomains"/>
    <property type="match status" value="2"/>
</dbReference>
<keyword evidence="1" id="KW-0812">Transmembrane</keyword>
<dbReference type="Gene3D" id="3.30.70.1320">
    <property type="entry name" value="Multidrug efflux transporter AcrB pore domain like"/>
    <property type="match status" value="1"/>
</dbReference>
<gene>
    <name evidence="2" type="ORF">HH212_12520</name>
</gene>
<dbReference type="PANTHER" id="PTHR32063">
    <property type="match status" value="1"/>
</dbReference>
<evidence type="ECO:0000313" key="3">
    <source>
        <dbReference type="Proteomes" id="UP000502415"/>
    </source>
</evidence>
<dbReference type="Gene3D" id="3.30.70.1430">
    <property type="entry name" value="Multidrug efflux transporter AcrB pore domain"/>
    <property type="match status" value="2"/>
</dbReference>
<dbReference type="InterPro" id="IPR027463">
    <property type="entry name" value="AcrB_DN_DC_subdom"/>
</dbReference>
<feature type="transmembrane region" description="Helical" evidence="1">
    <location>
        <begin position="879"/>
        <end position="903"/>
    </location>
</feature>
<keyword evidence="1" id="KW-0472">Membrane</keyword>
<dbReference type="PANTHER" id="PTHR32063:SF77">
    <property type="entry name" value="ACR FAMILY TRANSPORT PROTEIN"/>
    <property type="match status" value="1"/>
</dbReference>
<feature type="transmembrane region" description="Helical" evidence="1">
    <location>
        <begin position="953"/>
        <end position="970"/>
    </location>
</feature>
<evidence type="ECO:0000313" key="2">
    <source>
        <dbReference type="EMBL" id="QJE00744.1"/>
    </source>
</evidence>
<dbReference type="PRINTS" id="PR00702">
    <property type="entry name" value="ACRIFLAVINRP"/>
</dbReference>
<name>A0A7Z2ZSX0_9BURK</name>
<feature type="transmembrane region" description="Helical" evidence="1">
    <location>
        <begin position="523"/>
        <end position="543"/>
    </location>
</feature>
<dbReference type="SUPFAM" id="SSF82693">
    <property type="entry name" value="Multidrug efflux transporter AcrB pore domain, PN1, PN2, PC1 and PC2 subdomains"/>
    <property type="match status" value="3"/>
</dbReference>
<dbReference type="SUPFAM" id="SSF82866">
    <property type="entry name" value="Multidrug efflux transporter AcrB transmembrane domain"/>
    <property type="match status" value="2"/>
</dbReference>
<feature type="transmembrane region" description="Helical" evidence="1">
    <location>
        <begin position="390"/>
        <end position="414"/>
    </location>
</feature>
<dbReference type="EMBL" id="CP051685">
    <property type="protein sequence ID" value="QJE00744.1"/>
    <property type="molecule type" value="Genomic_DNA"/>
</dbReference>
<feature type="transmembrane region" description="Helical" evidence="1">
    <location>
        <begin position="982"/>
        <end position="1008"/>
    </location>
</feature>
<dbReference type="InterPro" id="IPR001036">
    <property type="entry name" value="Acrflvin-R"/>
</dbReference>
<protein>
    <submittedName>
        <fullName evidence="2">Efflux RND transporter permease subunit</fullName>
    </submittedName>
</protein>
<evidence type="ECO:0000256" key="1">
    <source>
        <dbReference type="SAM" id="Phobius"/>
    </source>
</evidence>
<dbReference type="GO" id="GO:0005886">
    <property type="term" value="C:plasma membrane"/>
    <property type="evidence" value="ECO:0007669"/>
    <property type="project" value="TreeGrafter"/>
</dbReference>
<dbReference type="SUPFAM" id="SSF82714">
    <property type="entry name" value="Multidrug efflux transporter AcrB TolC docking domain, DN and DC subdomains"/>
    <property type="match status" value="2"/>
</dbReference>
<dbReference type="Proteomes" id="UP000502415">
    <property type="component" value="Chromosome"/>
</dbReference>
<dbReference type="Gene3D" id="1.20.1640.10">
    <property type="entry name" value="Multidrug efflux transporter AcrB transmembrane domain"/>
    <property type="match status" value="2"/>
</dbReference>
<feature type="transmembrane region" description="Helical" evidence="1">
    <location>
        <begin position="467"/>
        <end position="485"/>
    </location>
</feature>
<reference evidence="2 3" key="1">
    <citation type="submission" date="2020-04" db="EMBL/GenBank/DDBJ databases">
        <title>Genome sequencing of novel species.</title>
        <authorList>
            <person name="Heo J."/>
            <person name="Kim S.-J."/>
            <person name="Kim J.-S."/>
            <person name="Hong S.-B."/>
            <person name="Kwon S.-W."/>
        </authorList>
    </citation>
    <scope>NUCLEOTIDE SEQUENCE [LARGE SCALE GENOMIC DNA]</scope>
    <source>
        <strain evidence="2 3">GN2-R2</strain>
    </source>
</reference>
<dbReference type="Gene3D" id="3.30.70.1440">
    <property type="entry name" value="Multidrug efflux transporter AcrB pore domain"/>
    <property type="match status" value="1"/>
</dbReference>
<accession>A0A7Z2ZSX0</accession>
<dbReference type="Pfam" id="PF00873">
    <property type="entry name" value="ACR_tran"/>
    <property type="match status" value="1"/>
</dbReference>
<dbReference type="AlphaFoldDB" id="A0A7Z2ZSX0"/>
<dbReference type="KEGG" id="mfy:HH212_12520"/>
<sequence length="1038" mass="110847">MNFSALSIRNPIPAIMLFALLTLAGLLAFKGNKVQDFPDIELPIVTVTATLDGAAPAQLETEVARKIEDSVATLQGVKNIYTKVLDGVANVTVEFVLERDLSDAVNDVRDAVSRVRADLPAEMRDPAVTKTITAGRVVLTYSAQAKDIGGKPALDAPDLSWYVDNAVAKRLLSVPGVGAVKRVGGVYREVRVELNDERMAALRVSALDVSRQLRNVQREEPGGRGDVSGAEQSVRTLATVQTAAALADMDIPLGDGRHVKLYEIASVSDTVAEPRSVAEQDGKPVVGFEIFRTRGAGEMDVARGVRAAVAELQQKHANVALREVIDNAEPVADNFDASMEMLYEGAVLAVLVVWWFLRDWRATLVAAAALPLSVIPAFLGQYLFGYTLNMVTLLSLALVVGVLVDDAIVEIENISRHLQMGKSPMQAALEAADEIGMAVIATTFSLVAVFLPTAFMSGIPGKFFKQFGWTAVLAILASLLVARLLTPMMAAYFLKPATHREQPDGAVMRRYMRTMRWCLRHRGLTMLAAAVFFVGSISLVPLLPTGFVPASDRSQTQINVELPPGSTLAQTRATAERVRLAAMSVPNVKSVFSSIGGGSSGDLFAPGAAAEARRAVLTLTTTRRGERKESLPAIESALRAKLADIPGARFAVGPPDSGVKMQLVLRSEDALALNAAARQAERELRTLHGVGNVSSSASLVRPEIIVRPDFARAADLGVTAASIGETVRVATAGDYDQVLAKMNVSERQVPIRVKLPDAVRADLDAIGRLTVPGKNGPVLLANVADITMESGPAQIDRLNRSRNVTMDVELNGRSLGEVNAEARALPAFKNLPASVQIAELGDAQEMQALFASFGLAMLIGVLCIYGVLVLLFTDFLQPVTILAALPLSIGGAFVALLVTHSALSMPTMIGLIMLMGIVTKNSILLVDYAILARKAGMNRFDALVDACHKRSRPIVMTTIAMGAGMLPLALGLSGDPSFRAPMAIAVIGGLITSTLLSLLVVPAVFTYVDDVEHWLGRMGGKMRRQPRRQAVPEESAVK</sequence>
<keyword evidence="3" id="KW-1185">Reference proteome</keyword>
<proteinExistence type="predicted"/>
<dbReference type="RefSeq" id="WP_170202775.1">
    <property type="nucleotide sequence ID" value="NZ_CP051685.1"/>
</dbReference>
<keyword evidence="1" id="KW-1133">Transmembrane helix</keyword>
<feature type="transmembrane region" description="Helical" evidence="1">
    <location>
        <begin position="435"/>
        <end position="455"/>
    </location>
</feature>
<organism evidence="2 3">
    <name type="scientific">Massilia forsythiae</name>
    <dbReference type="NCBI Taxonomy" id="2728020"/>
    <lineage>
        <taxon>Bacteria</taxon>
        <taxon>Pseudomonadati</taxon>
        <taxon>Pseudomonadota</taxon>
        <taxon>Betaproteobacteria</taxon>
        <taxon>Burkholderiales</taxon>
        <taxon>Oxalobacteraceae</taxon>
        <taxon>Telluria group</taxon>
        <taxon>Massilia</taxon>
    </lineage>
</organism>